<feature type="transmembrane region" description="Helical" evidence="1">
    <location>
        <begin position="476"/>
        <end position="504"/>
    </location>
</feature>
<feature type="transmembrane region" description="Helical" evidence="1">
    <location>
        <begin position="516"/>
        <end position="534"/>
    </location>
</feature>
<feature type="transmembrane region" description="Helical" evidence="1">
    <location>
        <begin position="541"/>
        <end position="561"/>
    </location>
</feature>
<dbReference type="Gene3D" id="3.40.50.300">
    <property type="entry name" value="P-loop containing nucleotide triphosphate hydrolases"/>
    <property type="match status" value="1"/>
</dbReference>
<accession>A0ABW1NDY7</accession>
<feature type="transmembrane region" description="Helical" evidence="1">
    <location>
        <begin position="28"/>
        <end position="47"/>
    </location>
</feature>
<dbReference type="InterPro" id="IPR027417">
    <property type="entry name" value="P-loop_NTPase"/>
</dbReference>
<feature type="transmembrane region" description="Helical" evidence="1">
    <location>
        <begin position="399"/>
        <end position="419"/>
    </location>
</feature>
<proteinExistence type="predicted"/>
<name>A0ABW1NDY7_9ACTN</name>
<dbReference type="Gene3D" id="1.25.40.10">
    <property type="entry name" value="Tetratricopeptide repeat domain"/>
    <property type="match status" value="2"/>
</dbReference>
<keyword evidence="1" id="KW-1133">Transmembrane helix</keyword>
<gene>
    <name evidence="2" type="ORF">ACFP1K_03695</name>
</gene>
<keyword evidence="1" id="KW-0472">Membrane</keyword>
<dbReference type="Proteomes" id="UP001596137">
    <property type="component" value="Unassembled WGS sequence"/>
</dbReference>
<dbReference type="RefSeq" id="WP_380747022.1">
    <property type="nucleotide sequence ID" value="NZ_JBHSRF010000003.1"/>
</dbReference>
<evidence type="ECO:0000313" key="2">
    <source>
        <dbReference type="EMBL" id="MFC6080247.1"/>
    </source>
</evidence>
<dbReference type="EMBL" id="JBHSRF010000003">
    <property type="protein sequence ID" value="MFC6080247.1"/>
    <property type="molecule type" value="Genomic_DNA"/>
</dbReference>
<keyword evidence="3" id="KW-1185">Reference proteome</keyword>
<evidence type="ECO:0008006" key="4">
    <source>
        <dbReference type="Google" id="ProtNLM"/>
    </source>
</evidence>
<keyword evidence="1" id="KW-0812">Transmembrane</keyword>
<sequence length="1105" mass="118671">MAAALVIAVGLVGNVATGLVRLPPSTQPWVWALLAVLAVLVVVVEGWRGRERDGEPPEQLRDRLARQVAVQWAREAAAQGLRQPLPLRVRWSSTRRPVSAAPEVVVEDPGLWPLSGDVGDIVDAYRRLPHGQLVVIGEPGTGKTVLAVTLTLGLVEHAGPVPVLMSAASWKPRTEKADTFVVRTLAEEYPFLTRRDAGRLLEEGHVLPLVDGLDEIAADARDAALKSLDRFAAAGRPLVVTCRAAEYERAVAASGWLLSRAAVVEIEPVGADEAATFLSHPATGRERWRTVFEHLRRHPEGPLASALSTPLMVSLARSAYSRPATDPAGLLEPQDRASVEGMLIDTYVDAAYQPRPARARRWLSSLAYLLRLNGTPDLLWWELRPGSASRDPERAAWSLPALAALALATAAGLATGLLAGPWKGVVAGLGTAAVIGLHAGRVFQVLWPDGRPRYVPLTFRTPAELRRLVTRRRMAFGLLSGALTGLLGPSLWIGLAGGLVVGAIPVRADPPWRAGAFYGLLGGAVCTVLAEVTGQPLSAGAAAFLVFGTSAALGAGVWVWIRFRVTHAQLALRGGLPWRLTAFLKDAHRRGMLRGNGTAWQFRHALLRDRLAEDAFLRHLTLRADAGETYAAIKLAETHAARGQTDVLRARAGAGDPHAARHLAESLVRQDRPGEAIAVLRAHAAELAEPLAELLEKEGRANEAVAVLRAAPPRGHGAQLAGILERQGRTDEAVAVLREFTDAGGTNGYNLLLSLLVRLGRIDDIRACADAGMANAAATLDRLLAERGCVDELRARSAAADGHATVALVGLLRARGDVEGAITVLRDIADAGQWWEAPWRLADLLVAHGRVEELTARADAGDHHARERLAKLLIADGRLDVLRTRAEAGDGYAAQELTDVLIREGRPDEAVPLLRPYGPTARFIELLYERGLADELRVHAEAGDEHAAWRLAILLSLGDRTDEGLAVLRSFADAGNWWAAARLVNLLARKGRTDELRARADSGDTHAVEALTDLLVERGHLDEALDLLRAHADRSDPARRLADLLAEHGRTDELRTRAESGDGDAAARLARLLAERGDLEDARAILRARATAGDQRAASQLSDLA</sequence>
<reference evidence="3" key="1">
    <citation type="journal article" date="2019" name="Int. J. Syst. Evol. Microbiol.">
        <title>The Global Catalogue of Microorganisms (GCM) 10K type strain sequencing project: providing services to taxonomists for standard genome sequencing and annotation.</title>
        <authorList>
            <consortium name="The Broad Institute Genomics Platform"/>
            <consortium name="The Broad Institute Genome Sequencing Center for Infectious Disease"/>
            <person name="Wu L."/>
            <person name="Ma J."/>
        </authorList>
    </citation>
    <scope>NUCLEOTIDE SEQUENCE [LARGE SCALE GENOMIC DNA]</scope>
    <source>
        <strain evidence="3">JCM 30346</strain>
    </source>
</reference>
<dbReference type="InterPro" id="IPR011990">
    <property type="entry name" value="TPR-like_helical_dom_sf"/>
</dbReference>
<feature type="transmembrane region" description="Helical" evidence="1">
    <location>
        <begin position="425"/>
        <end position="443"/>
    </location>
</feature>
<evidence type="ECO:0000256" key="1">
    <source>
        <dbReference type="SAM" id="Phobius"/>
    </source>
</evidence>
<dbReference type="SUPFAM" id="SSF52540">
    <property type="entry name" value="P-loop containing nucleoside triphosphate hydrolases"/>
    <property type="match status" value="1"/>
</dbReference>
<organism evidence="2 3">
    <name type="scientific">Sphaerisporangium aureirubrum</name>
    <dbReference type="NCBI Taxonomy" id="1544736"/>
    <lineage>
        <taxon>Bacteria</taxon>
        <taxon>Bacillati</taxon>
        <taxon>Actinomycetota</taxon>
        <taxon>Actinomycetes</taxon>
        <taxon>Streptosporangiales</taxon>
        <taxon>Streptosporangiaceae</taxon>
        <taxon>Sphaerisporangium</taxon>
    </lineage>
</organism>
<protein>
    <recommendedName>
        <fullName evidence="4">NACHT domain-containing protein</fullName>
    </recommendedName>
</protein>
<comment type="caution">
    <text evidence="2">The sequence shown here is derived from an EMBL/GenBank/DDBJ whole genome shotgun (WGS) entry which is preliminary data.</text>
</comment>
<evidence type="ECO:0000313" key="3">
    <source>
        <dbReference type="Proteomes" id="UP001596137"/>
    </source>
</evidence>